<dbReference type="RefSeq" id="WP_320756705.1">
    <property type="nucleotide sequence ID" value="NZ_JAWNGC010000010.1"/>
</dbReference>
<sequence length="75" mass="8720">MEKLDIDKRWPELFNGLTPSQKFNVMNTFASSWHEGWEPNYDDVKTITSVARGELTLADVLTSVKNFKRNKVFAR</sequence>
<comment type="caution">
    <text evidence="1">The sequence shown here is derived from an EMBL/GenBank/DDBJ whole genome shotgun (WGS) entry which is preliminary data.</text>
</comment>
<dbReference type="Proteomes" id="UP001281731">
    <property type="component" value="Unassembled WGS sequence"/>
</dbReference>
<evidence type="ECO:0000313" key="2">
    <source>
        <dbReference type="Proteomes" id="UP001281731"/>
    </source>
</evidence>
<proteinExistence type="predicted"/>
<dbReference type="AlphaFoldDB" id="A0AAW9HZT8"/>
<name>A0AAW9HZT8_9ACTO</name>
<organism evidence="1 2">
    <name type="scientific">Actinotignum urinale</name>
    <dbReference type="NCBI Taxonomy" id="190146"/>
    <lineage>
        <taxon>Bacteria</taxon>
        <taxon>Bacillati</taxon>
        <taxon>Actinomycetota</taxon>
        <taxon>Actinomycetes</taxon>
        <taxon>Actinomycetales</taxon>
        <taxon>Actinomycetaceae</taxon>
        <taxon>Actinotignum</taxon>
    </lineage>
</organism>
<evidence type="ECO:0008006" key="3">
    <source>
        <dbReference type="Google" id="ProtNLM"/>
    </source>
</evidence>
<protein>
    <recommendedName>
        <fullName evidence="3">Antitoxin VbhA domain-containing protein</fullName>
    </recommendedName>
</protein>
<dbReference type="EMBL" id="JAWNGC010000010">
    <property type="protein sequence ID" value="MDY5155539.1"/>
    <property type="molecule type" value="Genomic_DNA"/>
</dbReference>
<gene>
    <name evidence="1" type="ORF">R6G80_07380</name>
</gene>
<reference evidence="1" key="1">
    <citation type="submission" date="2023-10" db="EMBL/GenBank/DDBJ databases">
        <title>Whole Genome based description of the genera Actinobaculum and Actinotignum reveals a complex phylogenetic relationship within the species included in the genus Actinotignum.</title>
        <authorList>
            <person name="Jensen C.S."/>
            <person name="Dargis R."/>
            <person name="Kemp M."/>
            <person name="Christensen J.J."/>
        </authorList>
    </citation>
    <scope>NUCLEOTIDE SEQUENCE</scope>
    <source>
        <strain evidence="1">SLA_B511</strain>
    </source>
</reference>
<accession>A0AAW9HZT8</accession>
<evidence type="ECO:0000313" key="1">
    <source>
        <dbReference type="EMBL" id="MDY5155539.1"/>
    </source>
</evidence>